<dbReference type="OrthoDB" id="10580758at2759"/>
<reference evidence="1 2" key="1">
    <citation type="submission" date="2018-11" db="EMBL/GenBank/DDBJ databases">
        <title>Genome sequence of Saitozyma podzolica DSM 27192.</title>
        <authorList>
            <person name="Aliyu H."/>
            <person name="Gorte O."/>
            <person name="Ochsenreither K."/>
        </authorList>
    </citation>
    <scope>NUCLEOTIDE SEQUENCE [LARGE SCALE GENOMIC DNA]</scope>
    <source>
        <strain evidence="1 2">DSM 27192</strain>
    </source>
</reference>
<comment type="caution">
    <text evidence="1">The sequence shown here is derived from an EMBL/GenBank/DDBJ whole genome shotgun (WGS) entry which is preliminary data.</text>
</comment>
<gene>
    <name evidence="1" type="ORF">EHS25_008375</name>
</gene>
<name>A0A427YPD1_9TREE</name>
<evidence type="ECO:0000313" key="1">
    <source>
        <dbReference type="EMBL" id="RSH92929.1"/>
    </source>
</evidence>
<dbReference type="Proteomes" id="UP000279259">
    <property type="component" value="Unassembled WGS sequence"/>
</dbReference>
<proteinExistence type="predicted"/>
<keyword evidence="2" id="KW-1185">Reference proteome</keyword>
<sequence length="53" mass="6426">MANEDGLIRLERKQVKRDMRDKVIRFKRGLQPWQVIGVLEQTEAWQCDGIEWR</sequence>
<dbReference type="EMBL" id="RSCD01000005">
    <property type="protein sequence ID" value="RSH92929.1"/>
    <property type="molecule type" value="Genomic_DNA"/>
</dbReference>
<dbReference type="AlphaFoldDB" id="A0A427YPD1"/>
<organism evidence="1 2">
    <name type="scientific">Saitozyma podzolica</name>
    <dbReference type="NCBI Taxonomy" id="1890683"/>
    <lineage>
        <taxon>Eukaryota</taxon>
        <taxon>Fungi</taxon>
        <taxon>Dikarya</taxon>
        <taxon>Basidiomycota</taxon>
        <taxon>Agaricomycotina</taxon>
        <taxon>Tremellomycetes</taxon>
        <taxon>Tremellales</taxon>
        <taxon>Trimorphomycetaceae</taxon>
        <taxon>Saitozyma</taxon>
    </lineage>
</organism>
<accession>A0A427YPD1</accession>
<evidence type="ECO:0000313" key="2">
    <source>
        <dbReference type="Proteomes" id="UP000279259"/>
    </source>
</evidence>
<protein>
    <submittedName>
        <fullName evidence="1">Uncharacterized protein</fullName>
    </submittedName>
</protein>